<evidence type="ECO:0000256" key="3">
    <source>
        <dbReference type="ARBA" id="ARBA00023295"/>
    </source>
</evidence>
<name>A0A895YRP6_9ACTN</name>
<evidence type="ECO:0000256" key="1">
    <source>
        <dbReference type="ARBA" id="ARBA00008875"/>
    </source>
</evidence>
<proteinExistence type="inferred from homology"/>
<dbReference type="InterPro" id="IPR000514">
    <property type="entry name" value="Glyco_hydro_39"/>
</dbReference>
<dbReference type="AlphaFoldDB" id="A0A895YRP6"/>
<comment type="similarity">
    <text evidence="1">Belongs to the glycosyl hydrolase 39 family.</text>
</comment>
<dbReference type="InterPro" id="IPR017853">
    <property type="entry name" value="GH"/>
</dbReference>
<evidence type="ECO:0000313" key="7">
    <source>
        <dbReference type="Proteomes" id="UP000662857"/>
    </source>
</evidence>
<dbReference type="EMBL" id="CP070499">
    <property type="protein sequence ID" value="QSB16698.1"/>
    <property type="molecule type" value="Genomic_DNA"/>
</dbReference>
<dbReference type="Gene3D" id="2.60.40.1500">
    <property type="entry name" value="Glycosyl hydrolase domain, family 39"/>
    <property type="match status" value="1"/>
</dbReference>
<feature type="active site" description="Proton donor" evidence="4">
    <location>
        <position position="175"/>
    </location>
</feature>
<dbReference type="KEGG" id="nhy:JQS43_10685"/>
<keyword evidence="3" id="KW-0326">Glycosidase</keyword>
<dbReference type="InterPro" id="IPR049165">
    <property type="entry name" value="GH39_as"/>
</dbReference>
<dbReference type="InterPro" id="IPR051923">
    <property type="entry name" value="Glycosyl_Hydrolase_39"/>
</dbReference>
<dbReference type="Proteomes" id="UP000662857">
    <property type="component" value="Chromosome"/>
</dbReference>
<keyword evidence="2" id="KW-0378">Hydrolase</keyword>
<dbReference type="Gene3D" id="3.20.20.80">
    <property type="entry name" value="Glycosidases"/>
    <property type="match status" value="1"/>
</dbReference>
<feature type="domain" description="Glycosyl hydrolases family 39 N-terminal catalytic" evidence="5">
    <location>
        <begin position="251"/>
        <end position="525"/>
    </location>
</feature>
<dbReference type="PRINTS" id="PR00745">
    <property type="entry name" value="GLHYDRLASE39"/>
</dbReference>
<evidence type="ECO:0000313" key="6">
    <source>
        <dbReference type="EMBL" id="QSB16698.1"/>
    </source>
</evidence>
<reference evidence="6" key="1">
    <citation type="submission" date="2021-02" db="EMBL/GenBank/DDBJ databases">
        <title>Natrosporangium hydrolyticum gen. nov., sp. nov, a haloalkaliphilic actinobacterium from a soda solonchak soil.</title>
        <authorList>
            <person name="Sorokin D.Y."/>
            <person name="Khijniak T.V."/>
            <person name="Zakharycheva A.P."/>
            <person name="Boueva O.V."/>
            <person name="Ariskina E.V."/>
            <person name="Hahnke R.L."/>
            <person name="Bunk B."/>
            <person name="Sproer C."/>
            <person name="Schumann P."/>
            <person name="Evtushenko L.I."/>
            <person name="Kublanov I.V."/>
        </authorList>
    </citation>
    <scope>NUCLEOTIDE SEQUENCE</scope>
    <source>
        <strain evidence="6">DSM 106523</strain>
    </source>
</reference>
<dbReference type="RefSeq" id="WP_239678927.1">
    <property type="nucleotide sequence ID" value="NZ_CP070499.1"/>
</dbReference>
<dbReference type="GO" id="GO:0004553">
    <property type="term" value="F:hydrolase activity, hydrolyzing O-glycosyl compounds"/>
    <property type="evidence" value="ECO:0007669"/>
    <property type="project" value="InterPro"/>
</dbReference>
<evidence type="ECO:0000256" key="2">
    <source>
        <dbReference type="ARBA" id="ARBA00022801"/>
    </source>
</evidence>
<dbReference type="Pfam" id="PF01229">
    <property type="entry name" value="Glyco_hydro_39"/>
    <property type="match status" value="2"/>
</dbReference>
<accession>A0A895YRP6</accession>
<dbReference type="SUPFAM" id="SSF51445">
    <property type="entry name" value="(Trans)glycosidases"/>
    <property type="match status" value="1"/>
</dbReference>
<organism evidence="6 7">
    <name type="scientific">Natronosporangium hydrolyticum</name>
    <dbReference type="NCBI Taxonomy" id="2811111"/>
    <lineage>
        <taxon>Bacteria</taxon>
        <taxon>Bacillati</taxon>
        <taxon>Actinomycetota</taxon>
        <taxon>Actinomycetes</taxon>
        <taxon>Micromonosporales</taxon>
        <taxon>Micromonosporaceae</taxon>
        <taxon>Natronosporangium</taxon>
    </lineage>
</organism>
<dbReference type="PANTHER" id="PTHR12631:SF10">
    <property type="entry name" value="BETA-XYLOSIDASE-LIKE PROTEIN-RELATED"/>
    <property type="match status" value="1"/>
</dbReference>
<dbReference type="InterPro" id="IPR049166">
    <property type="entry name" value="GH39_cat"/>
</dbReference>
<dbReference type="PANTHER" id="PTHR12631">
    <property type="entry name" value="ALPHA-L-IDURONIDASE"/>
    <property type="match status" value="1"/>
</dbReference>
<evidence type="ECO:0000259" key="5">
    <source>
        <dbReference type="Pfam" id="PF01229"/>
    </source>
</evidence>
<feature type="domain" description="Glycosyl hydrolases family 39 N-terminal catalytic" evidence="5">
    <location>
        <begin position="17"/>
        <end position="217"/>
    </location>
</feature>
<dbReference type="PROSITE" id="PS01027">
    <property type="entry name" value="GLYCOSYL_HYDROL_F39"/>
    <property type="match status" value="1"/>
</dbReference>
<keyword evidence="7" id="KW-1185">Reference proteome</keyword>
<gene>
    <name evidence="6" type="ORF">JQS43_10685</name>
</gene>
<evidence type="ECO:0000256" key="4">
    <source>
        <dbReference type="PIRSR" id="PIRSR600514-1"/>
    </source>
</evidence>
<sequence length="545" mass="60898">MTHDGAHQPPIRIDGEVRAETPLRHIWSECVGAGRANEALRADWQQQFAEVVDNLGFRYIRFHGIFHDDMFVYREAHGGGFGPDRPLASPIYTFSYVDKVFDFILDTGAKPFVELGFMPRELATKTETVFWWGAHCSPPKDMDRWVELVTRSVSHWIDRYGLAEVRRWRFEVWNEPNLVPHFWTGTKTEYFELYRHTVTAIKTIDAELKVGGPATSVFVPDARYQGEVEDRAAMHETAAATDVDALDWRPVWIEDFLSWCAERDLPIDFISTHTYPTDYAFGADGDAVPISRYVDATADDLALLRKIVASSPYPEAEIHISEWSTSPSSRDAIHDTVFAATYITRAYLQCASLADSISYWTFTDIFEEGGAGIGPFHGGFGLLTEGGIHKPTYHAFAMLHQLGDRLLLKTPAGAVTRNSETSAVAAVFFNYPADMGKRAVGSADSYEQTRPLAEVGPSRRIRHTIGGLEPGRTFLVEILDWAHGNVAEAHHQLGSPRNLSRAEHAHLSGVADALRRFTITVSDTGVLDLDVELGPWAVMSLRQSA</sequence>
<dbReference type="SUPFAM" id="SSF51011">
    <property type="entry name" value="Glycosyl hydrolase domain"/>
    <property type="match status" value="1"/>
</dbReference>
<dbReference type="GO" id="GO:0005975">
    <property type="term" value="P:carbohydrate metabolic process"/>
    <property type="evidence" value="ECO:0007669"/>
    <property type="project" value="InterPro"/>
</dbReference>
<protein>
    <recommendedName>
        <fullName evidence="5">Glycosyl hydrolases family 39 N-terminal catalytic domain-containing protein</fullName>
    </recommendedName>
</protein>